<dbReference type="STRING" id="1335309.GA0116948_105242"/>
<evidence type="ECO:0000256" key="1">
    <source>
        <dbReference type="SAM" id="SignalP"/>
    </source>
</evidence>
<dbReference type="GO" id="GO:0016491">
    <property type="term" value="F:oxidoreductase activity"/>
    <property type="evidence" value="ECO:0007669"/>
    <property type="project" value="InterPro"/>
</dbReference>
<keyword evidence="4" id="KW-1185">Reference proteome</keyword>
<dbReference type="SUPFAM" id="SSF52833">
    <property type="entry name" value="Thioredoxin-like"/>
    <property type="match status" value="1"/>
</dbReference>
<sequence>MKLSFCCLLRANCLVLWLPLTLAASFLCENLHAAAATDTTKDKPAASVVVAGPQQVKPLQVGDKVPDMTFQMMNYPSPTARLSDFKGKLVILDFWATWCTTCIGHFPENERLQKEFGDKIQILLVNASNTGDKQEKIESFLAKQRSIHGKNLSLPIVVSDTMANNYFPHKFIPHYAWIGEDGNVMAITAPGDVNDKNIQAVLVGKAVDMFTKDDKKIVDDFSTPFLVKDVGLINDLQTFSIFTGKLNMDLPVQINKMDADARLCMGTRMFNTPLISYFSTAYPEMNPIPYNRLIVNVSDSLLNRDLTDFQQSRVFCYEFITKKGQPLDVVLHKYLREDLSRTFHCHGYVENRTVTCYVISGIAAKIAAGKKKDPDSTAPGELMLSDFLNKVNYNWKTPIVSDITMPDRAINKIRVPEKVDDFAALKRNLNLAGYDITADKRSLPYFVIADN</sequence>
<keyword evidence="3" id="KW-0413">Isomerase</keyword>
<proteinExistence type="predicted"/>
<dbReference type="EMBL" id="FMAR01000005">
    <property type="protein sequence ID" value="SCC29979.1"/>
    <property type="molecule type" value="Genomic_DNA"/>
</dbReference>
<feature type="chain" id="PRO_5008690527" evidence="1">
    <location>
        <begin position="24"/>
        <end position="451"/>
    </location>
</feature>
<dbReference type="InterPro" id="IPR013766">
    <property type="entry name" value="Thioredoxin_domain"/>
</dbReference>
<evidence type="ECO:0000313" key="4">
    <source>
        <dbReference type="Proteomes" id="UP000242818"/>
    </source>
</evidence>
<dbReference type="AlphaFoldDB" id="A0A1C4DF35"/>
<protein>
    <submittedName>
        <fullName evidence="3">Thiol-disulfide isomerase or thioredoxin</fullName>
    </submittedName>
</protein>
<organism evidence="3 4">
    <name type="scientific">Chitinophaga costaii</name>
    <dbReference type="NCBI Taxonomy" id="1335309"/>
    <lineage>
        <taxon>Bacteria</taxon>
        <taxon>Pseudomonadati</taxon>
        <taxon>Bacteroidota</taxon>
        <taxon>Chitinophagia</taxon>
        <taxon>Chitinophagales</taxon>
        <taxon>Chitinophagaceae</taxon>
        <taxon>Chitinophaga</taxon>
    </lineage>
</organism>
<dbReference type="GO" id="GO:0016853">
    <property type="term" value="F:isomerase activity"/>
    <property type="evidence" value="ECO:0007669"/>
    <property type="project" value="UniProtKB-KW"/>
</dbReference>
<dbReference type="PROSITE" id="PS51352">
    <property type="entry name" value="THIOREDOXIN_2"/>
    <property type="match status" value="1"/>
</dbReference>
<dbReference type="PANTHER" id="PTHR42852">
    <property type="entry name" value="THIOL:DISULFIDE INTERCHANGE PROTEIN DSBE"/>
    <property type="match status" value="1"/>
</dbReference>
<gene>
    <name evidence="3" type="ORF">GA0116948_105242</name>
</gene>
<dbReference type="InterPro" id="IPR013740">
    <property type="entry name" value="Redoxin"/>
</dbReference>
<evidence type="ECO:0000259" key="2">
    <source>
        <dbReference type="PROSITE" id="PS51352"/>
    </source>
</evidence>
<evidence type="ECO:0000313" key="3">
    <source>
        <dbReference type="EMBL" id="SCC29979.1"/>
    </source>
</evidence>
<feature type="domain" description="Thioredoxin" evidence="2">
    <location>
        <begin position="59"/>
        <end position="212"/>
    </location>
</feature>
<feature type="signal peptide" evidence="1">
    <location>
        <begin position="1"/>
        <end position="23"/>
    </location>
</feature>
<dbReference type="PANTHER" id="PTHR42852:SF13">
    <property type="entry name" value="PROTEIN DIPZ"/>
    <property type="match status" value="1"/>
</dbReference>
<dbReference type="OrthoDB" id="793244at2"/>
<name>A0A1C4DF35_9BACT</name>
<reference evidence="3 4" key="1">
    <citation type="submission" date="2016-08" db="EMBL/GenBank/DDBJ databases">
        <authorList>
            <person name="Seilhamer J.J."/>
        </authorList>
    </citation>
    <scope>NUCLEOTIDE SEQUENCE [LARGE SCALE GENOMIC DNA]</scope>
    <source>
        <strain evidence="3 4">A37T2</strain>
    </source>
</reference>
<dbReference type="Pfam" id="PF08534">
    <property type="entry name" value="Redoxin"/>
    <property type="match status" value="1"/>
</dbReference>
<dbReference type="Proteomes" id="UP000242818">
    <property type="component" value="Unassembled WGS sequence"/>
</dbReference>
<dbReference type="RefSeq" id="WP_089711586.1">
    <property type="nucleotide sequence ID" value="NZ_FMAR01000005.1"/>
</dbReference>
<dbReference type="Gene3D" id="3.40.30.10">
    <property type="entry name" value="Glutaredoxin"/>
    <property type="match status" value="1"/>
</dbReference>
<accession>A0A1C4DF35</accession>
<dbReference type="CDD" id="cd02966">
    <property type="entry name" value="TlpA_like_family"/>
    <property type="match status" value="1"/>
</dbReference>
<keyword evidence="1" id="KW-0732">Signal</keyword>
<dbReference type="InterPro" id="IPR036249">
    <property type="entry name" value="Thioredoxin-like_sf"/>
</dbReference>
<dbReference type="InterPro" id="IPR050553">
    <property type="entry name" value="Thioredoxin_ResA/DsbE_sf"/>
</dbReference>